<protein>
    <submittedName>
        <fullName evidence="2">Uncharacterized protein</fullName>
    </submittedName>
</protein>
<keyword evidence="1" id="KW-0812">Transmembrane</keyword>
<keyword evidence="1" id="KW-0472">Membrane</keyword>
<dbReference type="EMBL" id="SDMP01000005">
    <property type="protein sequence ID" value="RYR58515.1"/>
    <property type="molecule type" value="Genomic_DNA"/>
</dbReference>
<name>A0A445D5K9_ARAHY</name>
<comment type="caution">
    <text evidence="2">The sequence shown here is derived from an EMBL/GenBank/DDBJ whole genome shotgun (WGS) entry which is preliminary data.</text>
</comment>
<dbReference type="AlphaFoldDB" id="A0A445D5K9"/>
<dbReference type="GO" id="GO:0003676">
    <property type="term" value="F:nucleic acid binding"/>
    <property type="evidence" value="ECO:0007669"/>
    <property type="project" value="InterPro"/>
</dbReference>
<keyword evidence="1" id="KW-1133">Transmembrane helix</keyword>
<proteinExistence type="predicted"/>
<reference evidence="2 3" key="1">
    <citation type="submission" date="2019-01" db="EMBL/GenBank/DDBJ databases">
        <title>Sequencing of cultivated peanut Arachis hypogaea provides insights into genome evolution and oil improvement.</title>
        <authorList>
            <person name="Chen X."/>
        </authorList>
    </citation>
    <scope>NUCLEOTIDE SEQUENCE [LARGE SCALE GENOMIC DNA]</scope>
    <source>
        <strain evidence="3">cv. Fuhuasheng</strain>
        <tissue evidence="2">Leaves</tissue>
    </source>
</reference>
<gene>
    <name evidence="2" type="ORF">Ahy_A05g024322</name>
</gene>
<dbReference type="Proteomes" id="UP000289738">
    <property type="component" value="Chromosome A05"/>
</dbReference>
<sequence length="114" mass="12997">MVKVLTGKKLPNDLDVFKARMIKFCRGINVRGLETLAKNLKVDRVAGNSHQAGSDNSKTFREERSARIWNITTILPIALFSFFVPSSGHRRMMATRPESLSFRTCFCPRLLNLR</sequence>
<evidence type="ECO:0000313" key="3">
    <source>
        <dbReference type="Proteomes" id="UP000289738"/>
    </source>
</evidence>
<accession>A0A445D5K9</accession>
<dbReference type="Gene3D" id="3.30.420.10">
    <property type="entry name" value="Ribonuclease H-like superfamily/Ribonuclease H"/>
    <property type="match status" value="1"/>
</dbReference>
<feature type="transmembrane region" description="Helical" evidence="1">
    <location>
        <begin position="68"/>
        <end position="86"/>
    </location>
</feature>
<keyword evidence="3" id="KW-1185">Reference proteome</keyword>
<organism evidence="2 3">
    <name type="scientific">Arachis hypogaea</name>
    <name type="common">Peanut</name>
    <dbReference type="NCBI Taxonomy" id="3818"/>
    <lineage>
        <taxon>Eukaryota</taxon>
        <taxon>Viridiplantae</taxon>
        <taxon>Streptophyta</taxon>
        <taxon>Embryophyta</taxon>
        <taxon>Tracheophyta</taxon>
        <taxon>Spermatophyta</taxon>
        <taxon>Magnoliopsida</taxon>
        <taxon>eudicotyledons</taxon>
        <taxon>Gunneridae</taxon>
        <taxon>Pentapetalae</taxon>
        <taxon>rosids</taxon>
        <taxon>fabids</taxon>
        <taxon>Fabales</taxon>
        <taxon>Fabaceae</taxon>
        <taxon>Papilionoideae</taxon>
        <taxon>50 kb inversion clade</taxon>
        <taxon>dalbergioids sensu lato</taxon>
        <taxon>Dalbergieae</taxon>
        <taxon>Pterocarpus clade</taxon>
        <taxon>Arachis</taxon>
    </lineage>
</organism>
<dbReference type="InterPro" id="IPR036397">
    <property type="entry name" value="RNaseH_sf"/>
</dbReference>
<evidence type="ECO:0000256" key="1">
    <source>
        <dbReference type="SAM" id="Phobius"/>
    </source>
</evidence>
<evidence type="ECO:0000313" key="2">
    <source>
        <dbReference type="EMBL" id="RYR58515.1"/>
    </source>
</evidence>